<organism evidence="1 2">
    <name type="scientific">Streptomyces roseus</name>
    <dbReference type="NCBI Taxonomy" id="66430"/>
    <lineage>
        <taxon>Bacteria</taxon>
        <taxon>Bacillati</taxon>
        <taxon>Actinomycetota</taxon>
        <taxon>Actinomycetes</taxon>
        <taxon>Kitasatosporales</taxon>
        <taxon>Streptomycetaceae</taxon>
        <taxon>Streptomyces</taxon>
    </lineage>
</organism>
<dbReference type="RefSeq" id="WP_048478553.1">
    <property type="nucleotide sequence ID" value="NZ_JBIRUD010000035.1"/>
</dbReference>
<proteinExistence type="predicted"/>
<evidence type="ECO:0000313" key="1">
    <source>
        <dbReference type="EMBL" id="KMO95654.1"/>
    </source>
</evidence>
<dbReference type="OrthoDB" id="3472120at2"/>
<name>A0A0J6XKC5_9ACTN</name>
<dbReference type="AlphaFoldDB" id="A0A0J6XKC5"/>
<gene>
    <name evidence="1" type="ORF">ACS04_22430</name>
</gene>
<dbReference type="Proteomes" id="UP000035932">
    <property type="component" value="Unassembled WGS sequence"/>
</dbReference>
<reference evidence="1 2" key="1">
    <citation type="submission" date="2015-06" db="EMBL/GenBank/DDBJ databases">
        <title>Recapitulation of the evolution of biosynthetic gene clusters reveals hidden chemical diversity on bacterial genomes.</title>
        <authorList>
            <person name="Cruz-Morales P."/>
            <person name="Martinez-Guerrero C."/>
            <person name="Morales-Escalante M.A."/>
            <person name="Yanez-Guerra L.A."/>
            <person name="Kopp J.F."/>
            <person name="Feldmann J."/>
            <person name="Ramos-Aboites H.E."/>
            <person name="Barona-Gomez F."/>
        </authorList>
    </citation>
    <scope>NUCLEOTIDE SEQUENCE [LARGE SCALE GENOMIC DNA]</scope>
    <source>
        <strain evidence="1 2">ATCC 31245</strain>
    </source>
</reference>
<dbReference type="EMBL" id="LFML01000093">
    <property type="protein sequence ID" value="KMO95654.1"/>
    <property type="molecule type" value="Genomic_DNA"/>
</dbReference>
<evidence type="ECO:0000313" key="2">
    <source>
        <dbReference type="Proteomes" id="UP000035932"/>
    </source>
</evidence>
<protein>
    <submittedName>
        <fullName evidence="1">Uncharacterized protein</fullName>
    </submittedName>
</protein>
<sequence length="198" mass="22142">MDVPKLLESASLLVPEETATENDITLRDIWDYLVHDEWEIALGLLEELGEGRSLPLAFWEKLADAAEQLRLERSAAWCHWRCSEIRHGVIRADLTLRPAAEARRATAISGAGVLRPMWDIGHLSPTGERAVSIARLWVEDMPYLEPGGRATVRLVPLTPSHWTHLQPGRRINMHEDRTVAGTAMILEVHRPATAMPAG</sequence>
<dbReference type="PATRIC" id="fig|66430.4.peg.7384"/>
<accession>A0A0J6XKC5</accession>
<comment type="caution">
    <text evidence="1">The sequence shown here is derived from an EMBL/GenBank/DDBJ whole genome shotgun (WGS) entry which is preliminary data.</text>
</comment>
<keyword evidence="2" id="KW-1185">Reference proteome</keyword>